<evidence type="ECO:0000313" key="11">
    <source>
        <dbReference type="Ensembl" id="ENSLLTP00000018895.1"/>
    </source>
</evidence>
<dbReference type="Proteomes" id="UP000694406">
    <property type="component" value="Unplaced"/>
</dbReference>
<gene>
    <name evidence="11" type="primary">SPON2</name>
</gene>
<proteinExistence type="predicted"/>
<evidence type="ECO:0000256" key="3">
    <source>
        <dbReference type="ARBA" id="ARBA00022530"/>
    </source>
</evidence>
<evidence type="ECO:0000256" key="6">
    <source>
        <dbReference type="ARBA" id="ARBA00022889"/>
    </source>
</evidence>
<evidence type="ECO:0000256" key="4">
    <source>
        <dbReference type="ARBA" id="ARBA00022723"/>
    </source>
</evidence>
<dbReference type="AlphaFoldDB" id="A0A8C5SKK8"/>
<protein>
    <submittedName>
        <fullName evidence="11">Spondin 2</fullName>
    </submittedName>
</protein>
<keyword evidence="2" id="KW-0964">Secreted</keyword>
<keyword evidence="4" id="KW-0479">Metal-binding</keyword>
<evidence type="ECO:0000256" key="7">
    <source>
        <dbReference type="ARBA" id="ARBA00023157"/>
    </source>
</evidence>
<dbReference type="Pfam" id="PF19028">
    <property type="entry name" value="TSP1_spondin"/>
    <property type="match status" value="1"/>
</dbReference>
<dbReference type="PANTHER" id="PTHR11311">
    <property type="entry name" value="SPONDIN"/>
    <property type="match status" value="1"/>
</dbReference>
<feature type="signal peptide" evidence="9">
    <location>
        <begin position="1"/>
        <end position="27"/>
    </location>
</feature>
<evidence type="ECO:0000256" key="2">
    <source>
        <dbReference type="ARBA" id="ARBA00022525"/>
    </source>
</evidence>
<accession>A0A8C5SKK8</accession>
<dbReference type="InterPro" id="IPR051418">
    <property type="entry name" value="Spondin/Thrombospondin_T1"/>
</dbReference>
<name>A0A8C5SKK8_LATLA</name>
<dbReference type="GO" id="GO:0046872">
    <property type="term" value="F:metal ion binding"/>
    <property type="evidence" value="ECO:0007669"/>
    <property type="project" value="UniProtKB-KW"/>
</dbReference>
<dbReference type="Gene3D" id="2.60.40.2130">
    <property type="entry name" value="F-spondin domain"/>
    <property type="match status" value="1"/>
</dbReference>
<keyword evidence="5 9" id="KW-0732">Signal</keyword>
<evidence type="ECO:0000256" key="1">
    <source>
        <dbReference type="ARBA" id="ARBA00004498"/>
    </source>
</evidence>
<dbReference type="SUPFAM" id="SSF82895">
    <property type="entry name" value="TSP-1 type 1 repeat"/>
    <property type="match status" value="1"/>
</dbReference>
<dbReference type="Gene3D" id="2.20.100.10">
    <property type="entry name" value="Thrombospondin type-1 (TSP1) repeat"/>
    <property type="match status" value="1"/>
</dbReference>
<feature type="domain" description="Spondin" evidence="10">
    <location>
        <begin position="32"/>
        <end position="222"/>
    </location>
</feature>
<dbReference type="InterPro" id="IPR009465">
    <property type="entry name" value="Spondin_N"/>
</dbReference>
<keyword evidence="6" id="KW-0130">Cell adhesion</keyword>
<keyword evidence="12" id="KW-1185">Reference proteome</keyword>
<keyword evidence="8" id="KW-0325">Glycoprotein</keyword>
<dbReference type="GO" id="GO:0031012">
    <property type="term" value="C:extracellular matrix"/>
    <property type="evidence" value="ECO:0007669"/>
    <property type="project" value="TreeGrafter"/>
</dbReference>
<evidence type="ECO:0000256" key="8">
    <source>
        <dbReference type="ARBA" id="ARBA00023180"/>
    </source>
</evidence>
<organism evidence="11 12">
    <name type="scientific">Laticauda laticaudata</name>
    <name type="common">Blue-ringed sea krait</name>
    <name type="synonym">Blue-lipped sea krait</name>
    <dbReference type="NCBI Taxonomy" id="8630"/>
    <lineage>
        <taxon>Eukaryota</taxon>
        <taxon>Metazoa</taxon>
        <taxon>Chordata</taxon>
        <taxon>Craniata</taxon>
        <taxon>Vertebrata</taxon>
        <taxon>Euteleostomi</taxon>
        <taxon>Lepidosauria</taxon>
        <taxon>Squamata</taxon>
        <taxon>Bifurcata</taxon>
        <taxon>Unidentata</taxon>
        <taxon>Episquamata</taxon>
        <taxon>Toxicofera</taxon>
        <taxon>Serpentes</taxon>
        <taxon>Colubroidea</taxon>
        <taxon>Elapidae</taxon>
        <taxon>Laticaudinae</taxon>
        <taxon>Laticauda</taxon>
    </lineage>
</organism>
<dbReference type="PROSITE" id="PS50092">
    <property type="entry name" value="TSP1"/>
    <property type="match status" value="1"/>
</dbReference>
<comment type="subcellular location">
    <subcellularLocation>
        <location evidence="1">Secreted</location>
        <location evidence="1">Extracellular space</location>
        <location evidence="1">Extracellular matrix</location>
    </subcellularLocation>
</comment>
<evidence type="ECO:0000256" key="9">
    <source>
        <dbReference type="SAM" id="SignalP"/>
    </source>
</evidence>
<dbReference type="FunFam" id="2.20.100.10:FF:000037">
    <property type="entry name" value="Spondin 2"/>
    <property type="match status" value="1"/>
</dbReference>
<dbReference type="GeneTree" id="ENSGT00940000159900"/>
<evidence type="ECO:0000259" key="10">
    <source>
        <dbReference type="PROSITE" id="PS51020"/>
    </source>
</evidence>
<dbReference type="Ensembl" id="ENSLLTT00000019596.1">
    <property type="protein sequence ID" value="ENSLLTP00000018895.1"/>
    <property type="gene ID" value="ENSLLTG00000014257.1"/>
</dbReference>
<evidence type="ECO:0000256" key="5">
    <source>
        <dbReference type="ARBA" id="ARBA00022729"/>
    </source>
</evidence>
<feature type="chain" id="PRO_5034860954" evidence="9">
    <location>
        <begin position="28"/>
        <end position="330"/>
    </location>
</feature>
<sequence length="330" mass="36216">MGNLLLNSGSDKTVAVLLVALLSCVDCVPLEGDTLCGAEEPTTYSIVFTGKWSQAAFPKQYPLYRPPAQWSSLLGVAHNPDYVMWKAKGYASNGMRELVERGEPWVLMKEIEAAGEKMQSVYGIFSASPVVTGTGQTSTLFEVDPGHPLVSLAARIVPSPDWFVGIENFNLCEKNGWKRRVSIDLFPYDAGTDSGFTFSSPNFATIPRDTITEITCSSPSHPANSFYYPKLKTLPPIARVTMAKLKRKKLGFLFSQPNITTTDNEVQDSVSETPLDCETSLWSSWGLCRGTCGNLGTKKRTRYVLLQPANHGTPCPDLSEETHCEPDNCV</sequence>
<dbReference type="PROSITE" id="PS51020">
    <property type="entry name" value="SPONDIN"/>
    <property type="match status" value="1"/>
</dbReference>
<dbReference type="GO" id="GO:0007155">
    <property type="term" value="P:cell adhesion"/>
    <property type="evidence" value="ECO:0007669"/>
    <property type="project" value="UniProtKB-KW"/>
</dbReference>
<dbReference type="InterPro" id="IPR038678">
    <property type="entry name" value="Spondin_N_sf"/>
</dbReference>
<dbReference type="InterPro" id="IPR000884">
    <property type="entry name" value="TSP1_rpt"/>
</dbReference>
<dbReference type="Pfam" id="PF06468">
    <property type="entry name" value="Spond_N"/>
    <property type="match status" value="1"/>
</dbReference>
<keyword evidence="7" id="KW-1015">Disulfide bond</keyword>
<dbReference type="PANTHER" id="PTHR11311:SF15">
    <property type="entry name" value="SPONDIN-2"/>
    <property type="match status" value="1"/>
</dbReference>
<dbReference type="NCBIfam" id="NF038123">
    <property type="entry name" value="NF038123_dom"/>
    <property type="match status" value="1"/>
</dbReference>
<reference evidence="11" key="1">
    <citation type="submission" date="2025-08" db="UniProtKB">
        <authorList>
            <consortium name="Ensembl"/>
        </authorList>
    </citation>
    <scope>IDENTIFICATION</scope>
</reference>
<reference evidence="11" key="2">
    <citation type="submission" date="2025-09" db="UniProtKB">
        <authorList>
            <consortium name="Ensembl"/>
        </authorList>
    </citation>
    <scope>IDENTIFICATION</scope>
</reference>
<keyword evidence="3" id="KW-0272">Extracellular matrix</keyword>
<dbReference type="InterPro" id="IPR044004">
    <property type="entry name" value="TSP1_spondin_dom"/>
</dbReference>
<dbReference type="InterPro" id="IPR036383">
    <property type="entry name" value="TSP1_rpt_sf"/>
</dbReference>
<dbReference type="SMART" id="SM00209">
    <property type="entry name" value="TSP1"/>
    <property type="match status" value="1"/>
</dbReference>
<evidence type="ECO:0000313" key="12">
    <source>
        <dbReference type="Proteomes" id="UP000694406"/>
    </source>
</evidence>